<evidence type="ECO:0000313" key="2">
    <source>
        <dbReference type="EMBL" id="MCI80244.1"/>
    </source>
</evidence>
<name>A0A392UW17_9FABA</name>
<feature type="region of interest" description="Disordered" evidence="1">
    <location>
        <begin position="11"/>
        <end position="74"/>
    </location>
</feature>
<organism evidence="2 3">
    <name type="scientific">Trifolium medium</name>
    <dbReference type="NCBI Taxonomy" id="97028"/>
    <lineage>
        <taxon>Eukaryota</taxon>
        <taxon>Viridiplantae</taxon>
        <taxon>Streptophyta</taxon>
        <taxon>Embryophyta</taxon>
        <taxon>Tracheophyta</taxon>
        <taxon>Spermatophyta</taxon>
        <taxon>Magnoliopsida</taxon>
        <taxon>eudicotyledons</taxon>
        <taxon>Gunneridae</taxon>
        <taxon>Pentapetalae</taxon>
        <taxon>rosids</taxon>
        <taxon>fabids</taxon>
        <taxon>Fabales</taxon>
        <taxon>Fabaceae</taxon>
        <taxon>Papilionoideae</taxon>
        <taxon>50 kb inversion clade</taxon>
        <taxon>NPAAA clade</taxon>
        <taxon>Hologalegina</taxon>
        <taxon>IRL clade</taxon>
        <taxon>Trifolieae</taxon>
        <taxon>Trifolium</taxon>
    </lineage>
</organism>
<protein>
    <submittedName>
        <fullName evidence="2">Uncharacterized protein</fullName>
    </submittedName>
</protein>
<accession>A0A392UW17</accession>
<sequence length="74" mass="8466">VVAKKIEFAADGKKDKKEDKKRKASGIRIVEGRSKLKHDKRSKEDESGTESDDVPLSQKLKQRTSEDYTKEMTK</sequence>
<keyword evidence="3" id="KW-1185">Reference proteome</keyword>
<comment type="caution">
    <text evidence="2">The sequence shown here is derived from an EMBL/GenBank/DDBJ whole genome shotgun (WGS) entry which is preliminary data.</text>
</comment>
<evidence type="ECO:0000313" key="3">
    <source>
        <dbReference type="Proteomes" id="UP000265520"/>
    </source>
</evidence>
<dbReference type="AlphaFoldDB" id="A0A392UW17"/>
<feature type="compositionally biased region" description="Basic and acidic residues" evidence="1">
    <location>
        <begin position="63"/>
        <end position="74"/>
    </location>
</feature>
<proteinExistence type="predicted"/>
<dbReference type="Proteomes" id="UP000265520">
    <property type="component" value="Unassembled WGS sequence"/>
</dbReference>
<feature type="non-terminal residue" evidence="2">
    <location>
        <position position="74"/>
    </location>
</feature>
<feature type="non-terminal residue" evidence="2">
    <location>
        <position position="1"/>
    </location>
</feature>
<dbReference type="EMBL" id="LXQA010991227">
    <property type="protein sequence ID" value="MCI80244.1"/>
    <property type="molecule type" value="Genomic_DNA"/>
</dbReference>
<evidence type="ECO:0000256" key="1">
    <source>
        <dbReference type="SAM" id="MobiDB-lite"/>
    </source>
</evidence>
<reference evidence="2 3" key="1">
    <citation type="journal article" date="2018" name="Front. Plant Sci.">
        <title>Red Clover (Trifolium pratense) and Zigzag Clover (T. medium) - A Picture of Genomic Similarities and Differences.</title>
        <authorList>
            <person name="Dluhosova J."/>
            <person name="Istvanek J."/>
            <person name="Nedelnik J."/>
            <person name="Repkova J."/>
        </authorList>
    </citation>
    <scope>NUCLEOTIDE SEQUENCE [LARGE SCALE GENOMIC DNA]</scope>
    <source>
        <strain evidence="3">cv. 10/8</strain>
        <tissue evidence="2">Leaf</tissue>
    </source>
</reference>